<evidence type="ECO:0000313" key="5">
    <source>
        <dbReference type="EMBL" id="MXU64182.1"/>
    </source>
</evidence>
<keyword evidence="1" id="KW-0805">Transcription regulation</keyword>
<dbReference type="Gene3D" id="3.40.50.2300">
    <property type="match status" value="2"/>
</dbReference>
<feature type="domain" description="HTH lacI-type" evidence="4">
    <location>
        <begin position="1"/>
        <end position="55"/>
    </location>
</feature>
<dbReference type="InterPro" id="IPR046335">
    <property type="entry name" value="LacI/GalR-like_sensor"/>
</dbReference>
<dbReference type="GO" id="GO:0003700">
    <property type="term" value="F:DNA-binding transcription factor activity"/>
    <property type="evidence" value="ECO:0007669"/>
    <property type="project" value="TreeGrafter"/>
</dbReference>
<dbReference type="PROSITE" id="PS50932">
    <property type="entry name" value="HTH_LACI_2"/>
    <property type="match status" value="1"/>
</dbReference>
<keyword evidence="6" id="KW-1185">Reference proteome</keyword>
<gene>
    <name evidence="5" type="ORF">GSH16_01885</name>
</gene>
<dbReference type="SUPFAM" id="SSF47413">
    <property type="entry name" value="lambda repressor-like DNA-binding domains"/>
    <property type="match status" value="1"/>
</dbReference>
<dbReference type="Proteomes" id="UP000436016">
    <property type="component" value="Unassembled WGS sequence"/>
</dbReference>
<dbReference type="AlphaFoldDB" id="A0A6B0TSK1"/>
<organism evidence="5 6">
    <name type="scientific">Oceanomicrobium pacificus</name>
    <dbReference type="NCBI Taxonomy" id="2692916"/>
    <lineage>
        <taxon>Bacteria</taxon>
        <taxon>Pseudomonadati</taxon>
        <taxon>Pseudomonadota</taxon>
        <taxon>Alphaproteobacteria</taxon>
        <taxon>Rhodobacterales</taxon>
        <taxon>Paracoccaceae</taxon>
        <taxon>Oceanomicrobium</taxon>
    </lineage>
</organism>
<dbReference type="RefSeq" id="WP_160851320.1">
    <property type="nucleotide sequence ID" value="NZ_WUWG01000001.1"/>
</dbReference>
<dbReference type="Pfam" id="PF13377">
    <property type="entry name" value="Peripla_BP_3"/>
    <property type="match status" value="1"/>
</dbReference>
<dbReference type="PANTHER" id="PTHR30146:SF109">
    <property type="entry name" value="HTH-TYPE TRANSCRIPTIONAL REGULATOR GALS"/>
    <property type="match status" value="1"/>
</dbReference>
<dbReference type="InterPro" id="IPR000843">
    <property type="entry name" value="HTH_LacI"/>
</dbReference>
<evidence type="ECO:0000256" key="3">
    <source>
        <dbReference type="ARBA" id="ARBA00023163"/>
    </source>
</evidence>
<protein>
    <submittedName>
        <fullName evidence="5">Substrate-binding domain-containing protein</fullName>
    </submittedName>
</protein>
<dbReference type="SMART" id="SM00354">
    <property type="entry name" value="HTH_LACI"/>
    <property type="match status" value="1"/>
</dbReference>
<dbReference type="CDD" id="cd01392">
    <property type="entry name" value="HTH_LacI"/>
    <property type="match status" value="1"/>
</dbReference>
<dbReference type="Gene3D" id="1.10.260.40">
    <property type="entry name" value="lambda repressor-like DNA-binding domains"/>
    <property type="match status" value="1"/>
</dbReference>
<accession>A0A6B0TSK1</accession>
<keyword evidence="3" id="KW-0804">Transcription</keyword>
<sequence length="342" mass="37446">MNLKELAALLKLSPTTVSRALNGYPEVSEATRRRVLAAAREHNYAPNSFAKQLATGRSHAIGHVVPLSAHEMINPHFSDFISGAGRVYSRLGYDMVISVVPDTEEEATYRKMASRRSVDGVVIHGPVAGDRRYDILREIGLPFVVHGRFPEHMDGYSWLDVNNKRAFRRATDFLLDLGHRRIALLNGLDHMSFAIRRRMGYEEALTARGVAVDPALVFSEEMVEPYGHARGTQLLRSAAPPSAILCSSIIVALGVARAARDLGLRLGEDLSVITHDDELSFLQAQSDVPMFTSTRSSMQAAGSRAAEMLIAKIQDPGLPETHELWEAVLTVGGSTGPAPQTR</sequence>
<proteinExistence type="predicted"/>
<evidence type="ECO:0000313" key="6">
    <source>
        <dbReference type="Proteomes" id="UP000436016"/>
    </source>
</evidence>
<dbReference type="SUPFAM" id="SSF53822">
    <property type="entry name" value="Periplasmic binding protein-like I"/>
    <property type="match status" value="1"/>
</dbReference>
<dbReference type="EMBL" id="WUWG01000001">
    <property type="protein sequence ID" value="MXU64182.1"/>
    <property type="molecule type" value="Genomic_DNA"/>
</dbReference>
<dbReference type="PANTHER" id="PTHR30146">
    <property type="entry name" value="LACI-RELATED TRANSCRIPTIONAL REPRESSOR"/>
    <property type="match status" value="1"/>
</dbReference>
<dbReference type="InterPro" id="IPR028082">
    <property type="entry name" value="Peripla_BP_I"/>
</dbReference>
<keyword evidence="2" id="KW-0238">DNA-binding</keyword>
<reference evidence="5 6" key="1">
    <citation type="submission" date="2019-12" db="EMBL/GenBank/DDBJ databases">
        <title>Strain KN286 was isolated from seawater, which was collected from Caroline Seamount in the tropical western Pacific.</title>
        <authorList>
            <person name="Wang Q."/>
        </authorList>
    </citation>
    <scope>NUCLEOTIDE SEQUENCE [LARGE SCALE GENOMIC DNA]</scope>
    <source>
        <strain evidence="5 6">KN286</strain>
    </source>
</reference>
<dbReference type="CDD" id="cd20010">
    <property type="entry name" value="PBP1_AglR-like"/>
    <property type="match status" value="1"/>
</dbReference>
<evidence type="ECO:0000256" key="1">
    <source>
        <dbReference type="ARBA" id="ARBA00023015"/>
    </source>
</evidence>
<evidence type="ECO:0000259" key="4">
    <source>
        <dbReference type="PROSITE" id="PS50932"/>
    </source>
</evidence>
<dbReference type="Pfam" id="PF00356">
    <property type="entry name" value="LacI"/>
    <property type="match status" value="1"/>
</dbReference>
<comment type="caution">
    <text evidence="5">The sequence shown here is derived from an EMBL/GenBank/DDBJ whole genome shotgun (WGS) entry which is preliminary data.</text>
</comment>
<dbReference type="GO" id="GO:0000976">
    <property type="term" value="F:transcription cis-regulatory region binding"/>
    <property type="evidence" value="ECO:0007669"/>
    <property type="project" value="TreeGrafter"/>
</dbReference>
<evidence type="ECO:0000256" key="2">
    <source>
        <dbReference type="ARBA" id="ARBA00023125"/>
    </source>
</evidence>
<dbReference type="InterPro" id="IPR010982">
    <property type="entry name" value="Lambda_DNA-bd_dom_sf"/>
</dbReference>
<name>A0A6B0TSK1_9RHOB</name>